<feature type="transmembrane region" description="Helical" evidence="1">
    <location>
        <begin position="84"/>
        <end position="107"/>
    </location>
</feature>
<sequence length="117" mass="12697">MRGSFLCCRFSDSWVLGFPSWIGFAFLVLLGRAGVLSRVVFDAERVHVVGSARARRFSLFLRTLLPFPSFCSTLGLSTPVCGSFVHLFVSGFGGAALGDGAAFFALLRLPPSFRVML</sequence>
<keyword evidence="1" id="KW-1133">Transmembrane helix</keyword>
<evidence type="ECO:0000313" key="3">
    <source>
        <dbReference type="Proteomes" id="UP000521943"/>
    </source>
</evidence>
<organism evidence="2 3">
    <name type="scientific">Ephemerocybe angulata</name>
    <dbReference type="NCBI Taxonomy" id="980116"/>
    <lineage>
        <taxon>Eukaryota</taxon>
        <taxon>Fungi</taxon>
        <taxon>Dikarya</taxon>
        <taxon>Basidiomycota</taxon>
        <taxon>Agaricomycotina</taxon>
        <taxon>Agaricomycetes</taxon>
        <taxon>Agaricomycetidae</taxon>
        <taxon>Agaricales</taxon>
        <taxon>Agaricineae</taxon>
        <taxon>Psathyrellaceae</taxon>
        <taxon>Ephemerocybe</taxon>
    </lineage>
</organism>
<proteinExistence type="predicted"/>
<keyword evidence="3" id="KW-1185">Reference proteome</keyword>
<gene>
    <name evidence="2" type="ORF">DFP72DRAFT_935962</name>
</gene>
<evidence type="ECO:0000256" key="1">
    <source>
        <dbReference type="SAM" id="Phobius"/>
    </source>
</evidence>
<feature type="transmembrane region" description="Helical" evidence="1">
    <location>
        <begin position="20"/>
        <end position="39"/>
    </location>
</feature>
<comment type="caution">
    <text evidence="2">The sequence shown here is derived from an EMBL/GenBank/DDBJ whole genome shotgun (WGS) entry which is preliminary data.</text>
</comment>
<dbReference type="EMBL" id="JACGCI010000162">
    <property type="protein sequence ID" value="KAF6742950.1"/>
    <property type="molecule type" value="Genomic_DNA"/>
</dbReference>
<feature type="non-terminal residue" evidence="2">
    <location>
        <position position="117"/>
    </location>
</feature>
<accession>A0A8H6H9I1</accession>
<reference evidence="2 3" key="1">
    <citation type="submission" date="2020-07" db="EMBL/GenBank/DDBJ databases">
        <title>Comparative genomics of pyrophilous fungi reveals a link between fire events and developmental genes.</title>
        <authorList>
            <consortium name="DOE Joint Genome Institute"/>
            <person name="Steindorff A.S."/>
            <person name="Carver A."/>
            <person name="Calhoun S."/>
            <person name="Stillman K."/>
            <person name="Liu H."/>
            <person name="Lipzen A."/>
            <person name="Pangilinan J."/>
            <person name="Labutti K."/>
            <person name="Bruns T.D."/>
            <person name="Grigoriev I.V."/>
        </authorList>
    </citation>
    <scope>NUCLEOTIDE SEQUENCE [LARGE SCALE GENOMIC DNA]</scope>
    <source>
        <strain evidence="2 3">CBS 144469</strain>
    </source>
</reference>
<dbReference type="AlphaFoldDB" id="A0A8H6H9I1"/>
<name>A0A8H6H9I1_9AGAR</name>
<keyword evidence="1" id="KW-0472">Membrane</keyword>
<evidence type="ECO:0000313" key="2">
    <source>
        <dbReference type="EMBL" id="KAF6742950.1"/>
    </source>
</evidence>
<protein>
    <submittedName>
        <fullName evidence="2">Uncharacterized protein</fullName>
    </submittedName>
</protein>
<keyword evidence="1" id="KW-0812">Transmembrane</keyword>
<feature type="transmembrane region" description="Helical" evidence="1">
    <location>
        <begin position="59"/>
        <end position="78"/>
    </location>
</feature>
<dbReference type="Proteomes" id="UP000521943">
    <property type="component" value="Unassembled WGS sequence"/>
</dbReference>